<evidence type="ECO:0000313" key="12">
    <source>
        <dbReference type="EMBL" id="AST09046.1"/>
    </source>
</evidence>
<keyword evidence="9 11" id="KW-0472">Membrane</keyword>
<accession>A0A223FM53</accession>
<keyword evidence="5 11" id="KW-0812">Transmembrane</keyword>
<evidence type="ECO:0000256" key="7">
    <source>
        <dbReference type="ARBA" id="ARBA00022989"/>
    </source>
</evidence>
<feature type="transmembrane region" description="Helical" evidence="11">
    <location>
        <begin position="6"/>
        <end position="30"/>
    </location>
</feature>
<evidence type="ECO:0000256" key="10">
    <source>
        <dbReference type="ARBA" id="ARBA00046266"/>
    </source>
</evidence>
<evidence type="ECO:0000256" key="3">
    <source>
        <dbReference type="ARBA" id="ARBA00019929"/>
    </source>
</evidence>
<dbReference type="AlphaFoldDB" id="A0A223FM53"/>
<evidence type="ECO:0000256" key="6">
    <source>
        <dbReference type="ARBA" id="ARBA00022836"/>
    </source>
</evidence>
<gene>
    <name evidence="11 12" type="primary">psaI</name>
</gene>
<dbReference type="EMBL" id="KY706202">
    <property type="protein sequence ID" value="AST09046.1"/>
    <property type="molecule type" value="Genomic_DNA"/>
</dbReference>
<name>A0A223FM53_9EUGL</name>
<evidence type="ECO:0000256" key="2">
    <source>
        <dbReference type="ARBA" id="ARBA00005252"/>
    </source>
</evidence>
<keyword evidence="4 11" id="KW-0602">Photosynthesis</keyword>
<dbReference type="SUPFAM" id="SSF81540">
    <property type="entry name" value="Subunit VIII of photosystem I reaction centre, PsaI"/>
    <property type="match status" value="1"/>
</dbReference>
<comment type="subcellular location">
    <subcellularLocation>
        <location evidence="11">Cellular thylakoid membrane</location>
        <topology evidence="11">Single-pass membrane protein</topology>
    </subcellularLocation>
    <subcellularLocation>
        <location evidence="10">Plastid thylakoid membrane</location>
        <topology evidence="10">Single-pass membrane protein</topology>
    </subcellularLocation>
</comment>
<evidence type="ECO:0000256" key="11">
    <source>
        <dbReference type="HAMAP-Rule" id="MF_00431"/>
    </source>
</evidence>
<keyword evidence="8 11" id="KW-0793">Thylakoid</keyword>
<evidence type="ECO:0000256" key="4">
    <source>
        <dbReference type="ARBA" id="ARBA00022531"/>
    </source>
</evidence>
<dbReference type="GO" id="GO:0015979">
    <property type="term" value="P:photosynthesis"/>
    <property type="evidence" value="ECO:0007669"/>
    <property type="project" value="UniProtKB-UniRule"/>
</dbReference>
<reference evidence="12" key="1">
    <citation type="journal article" date="2017" name="PeerJ">
        <title>Chloroplast genome expansion by intron multiplication in the basal psychrophilic euglenoid Eutreptiella pomquetensis.</title>
        <authorList>
            <person name="Dabbagh N."/>
            <person name="Bennett M.S."/>
            <person name="Triemer R.E."/>
            <person name="Preisfeld A."/>
        </authorList>
    </citation>
    <scope>NUCLEOTIDE SEQUENCE</scope>
    <source>
        <strain evidence="12">CCMP1491</strain>
    </source>
</reference>
<evidence type="ECO:0000256" key="9">
    <source>
        <dbReference type="ARBA" id="ARBA00023136"/>
    </source>
</evidence>
<evidence type="ECO:0000256" key="1">
    <source>
        <dbReference type="ARBA" id="ARBA00003541"/>
    </source>
</evidence>
<dbReference type="InterPro" id="IPR036357">
    <property type="entry name" value="PSI_PsaI_sf"/>
</dbReference>
<dbReference type="HAMAP" id="MF_00431">
    <property type="entry name" value="PSI_PsaI"/>
    <property type="match status" value="1"/>
</dbReference>
<sequence>MSASFLPSIFVPLIGLVLPVLFVTSFFIYVGKDQIN</sequence>
<keyword evidence="12" id="KW-0934">Plastid</keyword>
<dbReference type="GO" id="GO:0009522">
    <property type="term" value="C:photosystem I"/>
    <property type="evidence" value="ECO:0007669"/>
    <property type="project" value="UniProtKB-KW"/>
</dbReference>
<comment type="similarity">
    <text evidence="2 11">Belongs to the PsaI family.</text>
</comment>
<protein>
    <recommendedName>
        <fullName evidence="3 11">Photosystem I reaction center subunit VIII</fullName>
    </recommendedName>
</protein>
<comment type="function">
    <text evidence="1 11">May help in the organization of the PsaL subunit.</text>
</comment>
<dbReference type="NCBIfam" id="TIGR03052">
    <property type="entry name" value="PS_I_psaI"/>
    <property type="match status" value="1"/>
</dbReference>
<geneLocation type="plastid" evidence="12"/>
<organism evidence="12">
    <name type="scientific">Eutreptiella pomquetensis</name>
    <dbReference type="NCBI Taxonomy" id="215699"/>
    <lineage>
        <taxon>Eukaryota</taxon>
        <taxon>Discoba</taxon>
        <taxon>Euglenozoa</taxon>
        <taxon>Euglenida</taxon>
        <taxon>Spirocuta</taxon>
        <taxon>Euglenophyceae</taxon>
        <taxon>Eutreptiales</taxon>
        <taxon>Eutreptiaceae</taxon>
        <taxon>Eutreptiella</taxon>
    </lineage>
</organism>
<keyword evidence="6 11" id="KW-0603">Photosystem I</keyword>
<evidence type="ECO:0000256" key="5">
    <source>
        <dbReference type="ARBA" id="ARBA00022692"/>
    </source>
</evidence>
<proteinExistence type="inferred from homology"/>
<dbReference type="GO" id="GO:0055035">
    <property type="term" value="C:plastid thylakoid membrane"/>
    <property type="evidence" value="ECO:0007669"/>
    <property type="project" value="UniProtKB-SubCell"/>
</dbReference>
<dbReference type="Pfam" id="PF00796">
    <property type="entry name" value="PSI_8"/>
    <property type="match status" value="1"/>
</dbReference>
<keyword evidence="7 11" id="KW-1133">Transmembrane helix</keyword>
<dbReference type="InterPro" id="IPR001302">
    <property type="entry name" value="PSI_PsaI"/>
</dbReference>
<evidence type="ECO:0000256" key="8">
    <source>
        <dbReference type="ARBA" id="ARBA00023078"/>
    </source>
</evidence>